<feature type="domain" description="Glycosyl transferase family 25" evidence="1">
    <location>
        <begin position="6"/>
        <end position="179"/>
    </location>
</feature>
<evidence type="ECO:0000313" key="3">
    <source>
        <dbReference type="Proteomes" id="UP001597327"/>
    </source>
</evidence>
<accession>A0ABW4JX76</accession>
<dbReference type="Pfam" id="PF01755">
    <property type="entry name" value="Glyco_transf_25"/>
    <property type="match status" value="1"/>
</dbReference>
<organism evidence="2 3">
    <name type="scientific">Roseibium aestuarii</name>
    <dbReference type="NCBI Taxonomy" id="2600299"/>
    <lineage>
        <taxon>Bacteria</taxon>
        <taxon>Pseudomonadati</taxon>
        <taxon>Pseudomonadota</taxon>
        <taxon>Alphaproteobacteria</taxon>
        <taxon>Hyphomicrobiales</taxon>
        <taxon>Stappiaceae</taxon>
        <taxon>Roseibium</taxon>
    </lineage>
</organism>
<evidence type="ECO:0000313" key="2">
    <source>
        <dbReference type="EMBL" id="MFD1696759.1"/>
    </source>
</evidence>
<name>A0ABW4JX76_9HYPH</name>
<proteinExistence type="predicted"/>
<dbReference type="EMBL" id="JBHUFA010000004">
    <property type="protein sequence ID" value="MFD1696759.1"/>
    <property type="molecule type" value="Genomic_DNA"/>
</dbReference>
<comment type="caution">
    <text evidence="2">The sequence shown here is derived from an EMBL/GenBank/DDBJ whole genome shotgun (WGS) entry which is preliminary data.</text>
</comment>
<gene>
    <name evidence="2" type="ORF">ACFSC7_14625</name>
</gene>
<dbReference type="InterPro" id="IPR002654">
    <property type="entry name" value="Glyco_trans_25"/>
</dbReference>
<reference evidence="3" key="1">
    <citation type="journal article" date="2019" name="Int. J. Syst. Evol. Microbiol.">
        <title>The Global Catalogue of Microorganisms (GCM) 10K type strain sequencing project: providing services to taxonomists for standard genome sequencing and annotation.</title>
        <authorList>
            <consortium name="The Broad Institute Genomics Platform"/>
            <consortium name="The Broad Institute Genome Sequencing Center for Infectious Disease"/>
            <person name="Wu L."/>
            <person name="Ma J."/>
        </authorList>
    </citation>
    <scope>NUCLEOTIDE SEQUENCE [LARGE SCALE GENOMIC DNA]</scope>
    <source>
        <strain evidence="3">JCM 3369</strain>
    </source>
</reference>
<sequence>MFVPFIQVINFPSQVERRRSVERQMARLGLPFQFLEAVDGKSLGAQAHEEFGVARFGLEQRFLSRGELACCLSHRQALLNLLYSDAPYGVIMEDDVSLPADFARWISDPAIFPEGWELVRLSGSYHLPYRGWPVAQVHERMAYVSDRAPFGSACYLVSRDGAAKLLRSSRTFREPIDLLYGRQLKTGCQVHEILPYPVGWMDMETSIGDRSQPARRRMSPLDRLGRKLWRARISLERRLWLLRRIGLRAALRIDRGTRVNLWEKGPAG</sequence>
<evidence type="ECO:0000259" key="1">
    <source>
        <dbReference type="Pfam" id="PF01755"/>
    </source>
</evidence>
<dbReference type="RefSeq" id="WP_188318848.1">
    <property type="nucleotide sequence ID" value="NZ_JBHUFA010000004.1"/>
</dbReference>
<dbReference type="CDD" id="cd06532">
    <property type="entry name" value="Glyco_transf_25"/>
    <property type="match status" value="1"/>
</dbReference>
<protein>
    <submittedName>
        <fullName evidence="2">Glycosyltransferase family 25 protein</fullName>
    </submittedName>
</protein>
<dbReference type="Proteomes" id="UP001597327">
    <property type="component" value="Unassembled WGS sequence"/>
</dbReference>
<keyword evidence="3" id="KW-1185">Reference proteome</keyword>